<dbReference type="AlphaFoldDB" id="A0A9P7G0P9"/>
<evidence type="ECO:0000256" key="1">
    <source>
        <dbReference type="ARBA" id="ARBA00006184"/>
    </source>
</evidence>
<dbReference type="InterPro" id="IPR049945">
    <property type="entry name" value="AAA_22"/>
</dbReference>
<dbReference type="OrthoDB" id="1926878at2759"/>
<dbReference type="EMBL" id="JABCKI010005752">
    <property type="protein sequence ID" value="KAG5638632.1"/>
    <property type="molecule type" value="Genomic_DNA"/>
</dbReference>
<keyword evidence="7" id="KW-1185">Reference proteome</keyword>
<keyword evidence="2" id="KW-0235">DNA replication</keyword>
<dbReference type="Proteomes" id="UP000717328">
    <property type="component" value="Unassembled WGS sequence"/>
</dbReference>
<dbReference type="SUPFAM" id="SSF52540">
    <property type="entry name" value="P-loop containing nucleoside triphosphate hydrolases"/>
    <property type="match status" value="1"/>
</dbReference>
<dbReference type="SMART" id="SM00382">
    <property type="entry name" value="AAA"/>
    <property type="match status" value="1"/>
</dbReference>
<dbReference type="GO" id="GO:0006270">
    <property type="term" value="P:DNA replication initiation"/>
    <property type="evidence" value="ECO:0007669"/>
    <property type="project" value="TreeGrafter"/>
</dbReference>
<dbReference type="Gene3D" id="3.40.50.300">
    <property type="entry name" value="P-loop containing nucleotide triphosphate hydrolases"/>
    <property type="match status" value="1"/>
</dbReference>
<dbReference type="PANTHER" id="PTHR10763:SF26">
    <property type="entry name" value="CELL DIVISION CONTROL PROTEIN 6 HOMOLOG"/>
    <property type="match status" value="1"/>
</dbReference>
<evidence type="ECO:0000256" key="3">
    <source>
        <dbReference type="SAM" id="Coils"/>
    </source>
</evidence>
<reference evidence="6" key="1">
    <citation type="submission" date="2021-02" db="EMBL/GenBank/DDBJ databases">
        <authorList>
            <person name="Nieuwenhuis M."/>
            <person name="Van De Peppel L.J.J."/>
        </authorList>
    </citation>
    <scope>NUCLEOTIDE SEQUENCE</scope>
    <source>
        <strain evidence="6">D49</strain>
    </source>
</reference>
<dbReference type="InterPro" id="IPR050311">
    <property type="entry name" value="ORC1/CDC6"/>
</dbReference>
<dbReference type="GO" id="GO:0033314">
    <property type="term" value="P:mitotic DNA replication checkpoint signaling"/>
    <property type="evidence" value="ECO:0007669"/>
    <property type="project" value="TreeGrafter"/>
</dbReference>
<dbReference type="Pfam" id="PF13401">
    <property type="entry name" value="AAA_22"/>
    <property type="match status" value="1"/>
</dbReference>
<accession>A0A9P7G0P9</accession>
<dbReference type="CDD" id="cd00009">
    <property type="entry name" value="AAA"/>
    <property type="match status" value="1"/>
</dbReference>
<dbReference type="Gene3D" id="1.10.8.60">
    <property type="match status" value="1"/>
</dbReference>
<evidence type="ECO:0000313" key="7">
    <source>
        <dbReference type="Proteomes" id="UP000717328"/>
    </source>
</evidence>
<dbReference type="GO" id="GO:0003688">
    <property type="term" value="F:DNA replication origin binding"/>
    <property type="evidence" value="ECO:0007669"/>
    <property type="project" value="TreeGrafter"/>
</dbReference>
<dbReference type="PANTHER" id="PTHR10763">
    <property type="entry name" value="CELL DIVISION CONTROL PROTEIN 6-RELATED"/>
    <property type="match status" value="1"/>
</dbReference>
<organism evidence="6 7">
    <name type="scientific">Sphagnurus paluster</name>
    <dbReference type="NCBI Taxonomy" id="117069"/>
    <lineage>
        <taxon>Eukaryota</taxon>
        <taxon>Fungi</taxon>
        <taxon>Dikarya</taxon>
        <taxon>Basidiomycota</taxon>
        <taxon>Agaricomycotina</taxon>
        <taxon>Agaricomycetes</taxon>
        <taxon>Agaricomycetidae</taxon>
        <taxon>Agaricales</taxon>
        <taxon>Tricholomatineae</taxon>
        <taxon>Lyophyllaceae</taxon>
        <taxon>Sphagnurus</taxon>
    </lineage>
</organism>
<name>A0A9P7G0P9_9AGAR</name>
<gene>
    <name evidence="6" type="ORF">H0H81_011351</name>
</gene>
<keyword evidence="3" id="KW-0175">Coiled coil</keyword>
<proteinExistence type="inferred from homology"/>
<dbReference type="GO" id="GO:0016887">
    <property type="term" value="F:ATP hydrolysis activity"/>
    <property type="evidence" value="ECO:0007669"/>
    <property type="project" value="InterPro"/>
</dbReference>
<sequence length="708" mass="75184">MKRAALDSVVDYFDHSPAPELIEARNEPAMQTTRLTRSSVLGKRAHQQQESPTSPVVDKQLHTPDSTPNPKRVRTASTVIDGEANKENVPPFIPEIVSMEVSTPRTARSLRRTVTELITPTRARPPPRRYASISLPGTPTGEISHLAIATPPPTPPTSILPLHARARALLRSTCNNTDAQIAGRDTERATIQTFLASFLDISDVASDPHQSTCLYISGAPGTGKTALVNAVLRETKMDAKVIFINCMALNSVDALWERLVDELDDSRKKSTGRTKKVKGRDAVESLIACHNIKCVVILDELDHITPTTQSLTSLFSLPNSKPSSIRLIGIANTHTLTSSSSSTSSITAASNVHTLHFAPYTPTQLLQILQSRLQPLYVEDSADEGKAAAAAKKFLPAPTLTLLTKKVAALTGDVRSLFEVLRGAIDQAATGTASPNMTLPTVEENPLNSPAISVTPSHILAALKAYAPSSTSTTKAATPAKASTDVSPATTNSEIVSKVTGLGIQARLVLLSVLLASRRIEANLPINSGNSVTSTPKKTPATPTKRSSSLITNGVGIDSTQLYTYYGAVLDRCDGGAFEPVSRSEFTDLVGVLEGIGLVCLGAASNISAGTGARRAFGRTSSFGGGSGFGGTGKGKGMGDVRLANGVRSDEVLRGLGITAAQLDVREEEVKAIWERENARLARDLKAIEREKERAAAIMNGFEDASED</sequence>
<feature type="domain" description="AAA+ ATPase" evidence="5">
    <location>
        <begin position="210"/>
        <end position="372"/>
    </location>
</feature>
<feature type="region of interest" description="Disordered" evidence="4">
    <location>
        <begin position="39"/>
        <end position="74"/>
    </location>
</feature>
<evidence type="ECO:0000256" key="2">
    <source>
        <dbReference type="ARBA" id="ARBA00022705"/>
    </source>
</evidence>
<dbReference type="GO" id="GO:0005634">
    <property type="term" value="C:nucleus"/>
    <property type="evidence" value="ECO:0007669"/>
    <property type="project" value="TreeGrafter"/>
</dbReference>
<evidence type="ECO:0000259" key="5">
    <source>
        <dbReference type="SMART" id="SM00382"/>
    </source>
</evidence>
<reference evidence="6" key="2">
    <citation type="submission" date="2021-10" db="EMBL/GenBank/DDBJ databases">
        <title>Phylogenomics reveals ancestral predisposition of the termite-cultivated fungus Termitomyces towards a domesticated lifestyle.</title>
        <authorList>
            <person name="Auxier B."/>
            <person name="Grum-Grzhimaylo A."/>
            <person name="Cardenas M.E."/>
            <person name="Lodge J.D."/>
            <person name="Laessoe T."/>
            <person name="Pedersen O."/>
            <person name="Smith M.E."/>
            <person name="Kuyper T.W."/>
            <person name="Franco-Molano E.A."/>
            <person name="Baroni T.J."/>
            <person name="Aanen D.K."/>
        </authorList>
    </citation>
    <scope>NUCLEOTIDE SEQUENCE</scope>
    <source>
        <strain evidence="6">D49</strain>
    </source>
</reference>
<comment type="similarity">
    <text evidence="1">Belongs to the CDC6/cdc18 family.</text>
</comment>
<evidence type="ECO:0000256" key="4">
    <source>
        <dbReference type="SAM" id="MobiDB-lite"/>
    </source>
</evidence>
<feature type="region of interest" description="Disordered" evidence="4">
    <location>
        <begin position="527"/>
        <end position="548"/>
    </location>
</feature>
<evidence type="ECO:0000313" key="6">
    <source>
        <dbReference type="EMBL" id="KAG5638632.1"/>
    </source>
</evidence>
<comment type="caution">
    <text evidence="6">The sequence shown here is derived from an EMBL/GenBank/DDBJ whole genome shotgun (WGS) entry which is preliminary data.</text>
</comment>
<protein>
    <recommendedName>
        <fullName evidence="5">AAA+ ATPase domain-containing protein</fullName>
    </recommendedName>
</protein>
<feature type="coiled-coil region" evidence="3">
    <location>
        <begin position="671"/>
        <end position="705"/>
    </location>
</feature>
<dbReference type="InterPro" id="IPR027417">
    <property type="entry name" value="P-loop_NTPase"/>
</dbReference>
<dbReference type="InterPro" id="IPR003593">
    <property type="entry name" value="AAA+_ATPase"/>
</dbReference>
<feature type="compositionally biased region" description="Low complexity" evidence="4">
    <location>
        <begin position="531"/>
        <end position="548"/>
    </location>
</feature>